<proteinExistence type="predicted"/>
<gene>
    <name evidence="1" type="ORF">CK203_017351</name>
</gene>
<dbReference type="EMBL" id="QGNW01000021">
    <property type="protein sequence ID" value="RVX14540.1"/>
    <property type="molecule type" value="Genomic_DNA"/>
</dbReference>
<name>A0A438K015_VITVI</name>
<evidence type="ECO:0000313" key="1">
    <source>
        <dbReference type="EMBL" id="RVX14540.1"/>
    </source>
</evidence>
<evidence type="ECO:0000313" key="2">
    <source>
        <dbReference type="Proteomes" id="UP000288805"/>
    </source>
</evidence>
<comment type="caution">
    <text evidence="1">The sequence shown here is derived from an EMBL/GenBank/DDBJ whole genome shotgun (WGS) entry which is preliminary data.</text>
</comment>
<protein>
    <submittedName>
        <fullName evidence="1">Uncharacterized protein</fullName>
    </submittedName>
</protein>
<accession>A0A438K015</accession>
<sequence length="327" mass="37135">MNQLRKHGIGYRDGEKVGAWERVWGLTWPCKSEGNELEVSMDTGLERVVRKRVWRVEEREKVVRGMWCGVEREKVVRKKTRELGIEGERWTGEGWVVSESVHGGWPCMLDRDGYVLMNGNRGGWPCMHDSHACRWGGFGDSYGDEHGMGGKLVWDRMRGDERNMGSMGVKYGHGGLGRCMCDKERKGGEGYRRWVTWVCMEVGMRDGYVCMGMDGEVSDEVARCKMGEMGIVVTSRIMWAALLLDGWTRDSQHTRGIKRLPGDHPFLLRVKSYIYSFRGTVPLINGEEIFSVVMMTIGVSRSTIILRMAVRDHGDGMWAMAACCDCV</sequence>
<dbReference type="AlphaFoldDB" id="A0A438K015"/>
<organism evidence="1 2">
    <name type="scientific">Vitis vinifera</name>
    <name type="common">Grape</name>
    <dbReference type="NCBI Taxonomy" id="29760"/>
    <lineage>
        <taxon>Eukaryota</taxon>
        <taxon>Viridiplantae</taxon>
        <taxon>Streptophyta</taxon>
        <taxon>Embryophyta</taxon>
        <taxon>Tracheophyta</taxon>
        <taxon>Spermatophyta</taxon>
        <taxon>Magnoliopsida</taxon>
        <taxon>eudicotyledons</taxon>
        <taxon>Gunneridae</taxon>
        <taxon>Pentapetalae</taxon>
        <taxon>rosids</taxon>
        <taxon>Vitales</taxon>
        <taxon>Vitaceae</taxon>
        <taxon>Viteae</taxon>
        <taxon>Vitis</taxon>
    </lineage>
</organism>
<dbReference type="Proteomes" id="UP000288805">
    <property type="component" value="Unassembled WGS sequence"/>
</dbReference>
<reference evidence="1 2" key="1">
    <citation type="journal article" date="2018" name="PLoS Genet.">
        <title>Population sequencing reveals clonal diversity and ancestral inbreeding in the grapevine cultivar Chardonnay.</title>
        <authorList>
            <person name="Roach M.J."/>
            <person name="Johnson D.L."/>
            <person name="Bohlmann J."/>
            <person name="van Vuuren H.J."/>
            <person name="Jones S.J."/>
            <person name="Pretorius I.S."/>
            <person name="Schmidt S.A."/>
            <person name="Borneman A.R."/>
        </authorList>
    </citation>
    <scope>NUCLEOTIDE SEQUENCE [LARGE SCALE GENOMIC DNA]</scope>
    <source>
        <strain evidence="2">cv. Chardonnay</strain>
        <tissue evidence="1">Leaf</tissue>
    </source>
</reference>